<keyword evidence="3" id="KW-1185">Reference proteome</keyword>
<comment type="caution">
    <text evidence="2">The sequence shown here is derived from an EMBL/GenBank/DDBJ whole genome shotgun (WGS) entry which is preliminary data.</text>
</comment>
<dbReference type="AlphaFoldDB" id="A0A0R1NXB0"/>
<feature type="domain" description="EfeO-type cupredoxin-like" evidence="1">
    <location>
        <begin position="13"/>
        <end position="121"/>
    </location>
</feature>
<sequence length="122" mass="13477">MKLIVLVIGLAIIAFVAWWFFGKHDVAEEQAKVAGSKQVVDVQVNGGYSPEIVVLKKGIPAVLNFTRRDGSSCLDHVVFSDFGINQELPQNQKEAVNIDTSKPGEYQWACGMDMFHGKLVIK</sequence>
<dbReference type="Pfam" id="PF13473">
    <property type="entry name" value="Cupredoxin_1"/>
    <property type="match status" value="1"/>
</dbReference>
<evidence type="ECO:0000313" key="3">
    <source>
        <dbReference type="Proteomes" id="UP000051439"/>
    </source>
</evidence>
<dbReference type="SUPFAM" id="SSF49503">
    <property type="entry name" value="Cupredoxins"/>
    <property type="match status" value="1"/>
</dbReference>
<dbReference type="Gene3D" id="2.60.40.420">
    <property type="entry name" value="Cupredoxins - blue copper proteins"/>
    <property type="match status" value="1"/>
</dbReference>
<dbReference type="EMBL" id="AZEB01000007">
    <property type="protein sequence ID" value="KRL22405.1"/>
    <property type="molecule type" value="Genomic_DNA"/>
</dbReference>
<dbReference type="RefSeq" id="WP_008856446.1">
    <property type="nucleotide sequence ID" value="NZ_AZEB01000007.1"/>
</dbReference>
<dbReference type="PATRIC" id="fig|1423766.4.peg.2648"/>
<organism evidence="2 3">
    <name type="scientific">Lentilactobacillus kisonensis DSM 19906 = JCM 15041</name>
    <dbReference type="NCBI Taxonomy" id="1423766"/>
    <lineage>
        <taxon>Bacteria</taxon>
        <taxon>Bacillati</taxon>
        <taxon>Bacillota</taxon>
        <taxon>Bacilli</taxon>
        <taxon>Lactobacillales</taxon>
        <taxon>Lactobacillaceae</taxon>
        <taxon>Lentilactobacillus</taxon>
    </lineage>
</organism>
<gene>
    <name evidence="2" type="ORF">FC98_GL002540</name>
</gene>
<evidence type="ECO:0000259" key="1">
    <source>
        <dbReference type="Pfam" id="PF13473"/>
    </source>
</evidence>
<accession>A0A0R1NXB0</accession>
<dbReference type="InterPro" id="IPR028096">
    <property type="entry name" value="EfeO_Cupredoxin"/>
</dbReference>
<protein>
    <recommendedName>
        <fullName evidence="1">EfeO-type cupredoxin-like domain-containing protein</fullName>
    </recommendedName>
</protein>
<dbReference type="Proteomes" id="UP000051439">
    <property type="component" value="Unassembled WGS sequence"/>
</dbReference>
<dbReference type="InterPro" id="IPR008972">
    <property type="entry name" value="Cupredoxin"/>
</dbReference>
<name>A0A0R1NXB0_9LACO</name>
<proteinExistence type="predicted"/>
<evidence type="ECO:0000313" key="2">
    <source>
        <dbReference type="EMBL" id="KRL22405.1"/>
    </source>
</evidence>
<reference evidence="2 3" key="1">
    <citation type="journal article" date="2015" name="Genome Announc.">
        <title>Expanding the biotechnology potential of lactobacilli through comparative genomics of 213 strains and associated genera.</title>
        <authorList>
            <person name="Sun Z."/>
            <person name="Harris H.M."/>
            <person name="McCann A."/>
            <person name="Guo C."/>
            <person name="Argimon S."/>
            <person name="Zhang W."/>
            <person name="Yang X."/>
            <person name="Jeffery I.B."/>
            <person name="Cooney J.C."/>
            <person name="Kagawa T.F."/>
            <person name="Liu W."/>
            <person name="Song Y."/>
            <person name="Salvetti E."/>
            <person name="Wrobel A."/>
            <person name="Rasinkangas P."/>
            <person name="Parkhill J."/>
            <person name="Rea M.C."/>
            <person name="O'Sullivan O."/>
            <person name="Ritari J."/>
            <person name="Douillard F.P."/>
            <person name="Paul Ross R."/>
            <person name="Yang R."/>
            <person name="Briner A.E."/>
            <person name="Felis G.E."/>
            <person name="de Vos W.M."/>
            <person name="Barrangou R."/>
            <person name="Klaenhammer T.R."/>
            <person name="Caufield P.W."/>
            <person name="Cui Y."/>
            <person name="Zhang H."/>
            <person name="O'Toole P.W."/>
        </authorList>
    </citation>
    <scope>NUCLEOTIDE SEQUENCE [LARGE SCALE GENOMIC DNA]</scope>
    <source>
        <strain evidence="2 3">DSM 19906</strain>
    </source>
</reference>